<dbReference type="InterPro" id="IPR001387">
    <property type="entry name" value="Cro/C1-type_HTH"/>
</dbReference>
<keyword evidence="3" id="KW-1185">Reference proteome</keyword>
<dbReference type="SUPFAM" id="SSF47413">
    <property type="entry name" value="lambda repressor-like DNA-binding domains"/>
    <property type="match status" value="1"/>
</dbReference>
<evidence type="ECO:0000259" key="1">
    <source>
        <dbReference type="PROSITE" id="PS50943"/>
    </source>
</evidence>
<dbReference type="Proteomes" id="UP000239494">
    <property type="component" value="Unassembled WGS sequence"/>
</dbReference>
<comment type="caution">
    <text evidence="2">The sequence shown here is derived from an EMBL/GenBank/DDBJ whole genome shotgun (WGS) entry which is preliminary data.</text>
</comment>
<evidence type="ECO:0000313" key="2">
    <source>
        <dbReference type="EMBL" id="PRY35353.1"/>
    </source>
</evidence>
<reference evidence="2 3" key="1">
    <citation type="submission" date="2018-03" db="EMBL/GenBank/DDBJ databases">
        <title>Genomic Encyclopedia of Archaeal and Bacterial Type Strains, Phase II (KMG-II): from individual species to whole genera.</title>
        <authorList>
            <person name="Goeker M."/>
        </authorList>
    </citation>
    <scope>NUCLEOTIDE SEQUENCE [LARGE SCALE GENOMIC DNA]</scope>
    <source>
        <strain evidence="2 3">DSM 44720</strain>
    </source>
</reference>
<dbReference type="InterPro" id="IPR010982">
    <property type="entry name" value="Lambda_DNA-bd_dom_sf"/>
</dbReference>
<evidence type="ECO:0000313" key="3">
    <source>
        <dbReference type="Proteomes" id="UP000239494"/>
    </source>
</evidence>
<feature type="domain" description="HTH cro/C1-type" evidence="1">
    <location>
        <begin position="50"/>
        <end position="79"/>
    </location>
</feature>
<dbReference type="Gene3D" id="1.10.260.40">
    <property type="entry name" value="lambda repressor-like DNA-binding domains"/>
    <property type="match status" value="1"/>
</dbReference>
<sequence>MNNSERDTPGPVGTVLADNVRRIREGQRLTYVALAALLAEVGRPIPVLGLRRIERRERRVDADELLALAVVLRVAPVDLLIPAQADGSYQVTPTVQASPNRARNWVAGSEFLVEPQSAAELSDLVRWMPRPRAQAAVTNWASPPTQAG</sequence>
<organism evidence="2 3">
    <name type="scientific">Umezawaea tangerina</name>
    <dbReference type="NCBI Taxonomy" id="84725"/>
    <lineage>
        <taxon>Bacteria</taxon>
        <taxon>Bacillati</taxon>
        <taxon>Actinomycetota</taxon>
        <taxon>Actinomycetes</taxon>
        <taxon>Pseudonocardiales</taxon>
        <taxon>Pseudonocardiaceae</taxon>
        <taxon>Umezawaea</taxon>
    </lineage>
</organism>
<dbReference type="RefSeq" id="WP_106193885.1">
    <property type="nucleotide sequence ID" value="NZ_PVTF01000014.1"/>
</dbReference>
<proteinExistence type="predicted"/>
<dbReference type="AlphaFoldDB" id="A0A2T0SPR6"/>
<dbReference type="PROSITE" id="PS50943">
    <property type="entry name" value="HTH_CROC1"/>
    <property type="match status" value="1"/>
</dbReference>
<dbReference type="EMBL" id="PVTF01000014">
    <property type="protein sequence ID" value="PRY35353.1"/>
    <property type="molecule type" value="Genomic_DNA"/>
</dbReference>
<dbReference type="GO" id="GO:0003677">
    <property type="term" value="F:DNA binding"/>
    <property type="evidence" value="ECO:0007669"/>
    <property type="project" value="InterPro"/>
</dbReference>
<dbReference type="OrthoDB" id="4545613at2"/>
<gene>
    <name evidence="2" type="ORF">CLV43_114271</name>
</gene>
<protein>
    <recommendedName>
        <fullName evidence="1">HTH cro/C1-type domain-containing protein</fullName>
    </recommendedName>
</protein>
<name>A0A2T0SPR6_9PSEU</name>
<accession>A0A2T0SPR6</accession>